<dbReference type="SUPFAM" id="SSF46785">
    <property type="entry name" value="Winged helix' DNA-binding domain"/>
    <property type="match status" value="1"/>
</dbReference>
<dbReference type="RefSeq" id="WP_057865260.1">
    <property type="nucleotide sequence ID" value="NZ_AZEY01000079.1"/>
</dbReference>
<dbReference type="AlphaFoldDB" id="A0A0R1SJL4"/>
<keyword evidence="3" id="KW-0804">Transcription</keyword>
<protein>
    <submittedName>
        <fullName evidence="5">AsnC family transcription regulator</fullName>
    </submittedName>
</protein>
<dbReference type="InterPro" id="IPR019888">
    <property type="entry name" value="Tscrpt_reg_AsnC-like"/>
</dbReference>
<keyword evidence="2" id="KW-0238">DNA-binding</keyword>
<comment type="caution">
    <text evidence="5">The sequence shown here is derived from an EMBL/GenBank/DDBJ whole genome shotgun (WGS) entry which is preliminary data.</text>
</comment>
<evidence type="ECO:0000256" key="3">
    <source>
        <dbReference type="ARBA" id="ARBA00023163"/>
    </source>
</evidence>
<dbReference type="Gene3D" id="1.10.10.10">
    <property type="entry name" value="Winged helix-like DNA-binding domain superfamily/Winged helix DNA-binding domain"/>
    <property type="match status" value="1"/>
</dbReference>
<dbReference type="Pfam" id="PF13412">
    <property type="entry name" value="HTH_24"/>
    <property type="match status" value="1"/>
</dbReference>
<dbReference type="Pfam" id="PF01037">
    <property type="entry name" value="AsnC_trans_reg"/>
    <property type="match status" value="1"/>
</dbReference>
<dbReference type="EMBL" id="AZEY01000079">
    <property type="protein sequence ID" value="KRL65019.1"/>
    <property type="molecule type" value="Genomic_DNA"/>
</dbReference>
<reference evidence="5 6" key="1">
    <citation type="journal article" date="2015" name="Genome Announc.">
        <title>Expanding the biotechnology potential of lactobacilli through comparative genomics of 213 strains and associated genera.</title>
        <authorList>
            <person name="Sun Z."/>
            <person name="Harris H.M."/>
            <person name="McCann A."/>
            <person name="Guo C."/>
            <person name="Argimon S."/>
            <person name="Zhang W."/>
            <person name="Yang X."/>
            <person name="Jeffery I.B."/>
            <person name="Cooney J.C."/>
            <person name="Kagawa T.F."/>
            <person name="Liu W."/>
            <person name="Song Y."/>
            <person name="Salvetti E."/>
            <person name="Wrobel A."/>
            <person name="Rasinkangas P."/>
            <person name="Parkhill J."/>
            <person name="Rea M.C."/>
            <person name="O'Sullivan O."/>
            <person name="Ritari J."/>
            <person name="Douillard F.P."/>
            <person name="Paul Ross R."/>
            <person name="Yang R."/>
            <person name="Briner A.E."/>
            <person name="Felis G.E."/>
            <person name="de Vos W.M."/>
            <person name="Barrangou R."/>
            <person name="Klaenhammer T.R."/>
            <person name="Caufield P.W."/>
            <person name="Cui Y."/>
            <person name="Zhang H."/>
            <person name="O'Toole P.W."/>
        </authorList>
    </citation>
    <scope>NUCLEOTIDE SEQUENCE [LARGE SCALE GENOMIC DNA]</scope>
    <source>
        <strain evidence="5 6">DSM 14421</strain>
    </source>
</reference>
<evidence type="ECO:0000256" key="2">
    <source>
        <dbReference type="ARBA" id="ARBA00023125"/>
    </source>
</evidence>
<accession>A0A0R1SJL4</accession>
<dbReference type="InterPro" id="IPR036388">
    <property type="entry name" value="WH-like_DNA-bd_sf"/>
</dbReference>
<dbReference type="Gene3D" id="3.30.70.920">
    <property type="match status" value="1"/>
</dbReference>
<dbReference type="PRINTS" id="PR00033">
    <property type="entry name" value="HTHASNC"/>
</dbReference>
<dbReference type="Proteomes" id="UP000052013">
    <property type="component" value="Unassembled WGS sequence"/>
</dbReference>
<dbReference type="InterPro" id="IPR000485">
    <property type="entry name" value="AsnC-type_HTH_dom"/>
</dbReference>
<organism evidence="5 6">
    <name type="scientific">Lentilactobacillus diolivorans DSM 14421</name>
    <dbReference type="NCBI Taxonomy" id="1423739"/>
    <lineage>
        <taxon>Bacteria</taxon>
        <taxon>Bacillati</taxon>
        <taxon>Bacillota</taxon>
        <taxon>Bacilli</taxon>
        <taxon>Lactobacillales</taxon>
        <taxon>Lactobacillaceae</taxon>
        <taxon>Lentilactobacillus</taxon>
    </lineage>
</organism>
<dbReference type="PANTHER" id="PTHR30154">
    <property type="entry name" value="LEUCINE-RESPONSIVE REGULATORY PROTEIN"/>
    <property type="match status" value="1"/>
</dbReference>
<dbReference type="PATRIC" id="fig|1423739.3.peg.852"/>
<dbReference type="SUPFAM" id="SSF54909">
    <property type="entry name" value="Dimeric alpha+beta barrel"/>
    <property type="match status" value="1"/>
</dbReference>
<evidence type="ECO:0000313" key="5">
    <source>
        <dbReference type="EMBL" id="KRL65019.1"/>
    </source>
</evidence>
<dbReference type="InterPro" id="IPR011008">
    <property type="entry name" value="Dimeric_a/b-barrel"/>
</dbReference>
<dbReference type="InterPro" id="IPR011991">
    <property type="entry name" value="ArsR-like_HTH"/>
</dbReference>
<name>A0A0R1SJL4_9LACO</name>
<feature type="domain" description="HTH asnC-type" evidence="4">
    <location>
        <begin position="2"/>
        <end position="63"/>
    </location>
</feature>
<sequence>MVDKNDEKILNLIQTDGRLSVKRIGQALSLSGPAISQRLANLKDEGIIRGYRADIDLNKLDLSVRAFVQVDVSPDKKSRFYEFVKPISNVLECNVVTGPYSMLLKVAFQVPEELDDLINKLQRFGKTNTLMVFSTPVRQRGFFYEIN</sequence>
<evidence type="ECO:0000313" key="6">
    <source>
        <dbReference type="Proteomes" id="UP000052013"/>
    </source>
</evidence>
<gene>
    <name evidence="5" type="ORF">FC85_GL000817</name>
</gene>
<evidence type="ECO:0000259" key="4">
    <source>
        <dbReference type="PROSITE" id="PS50956"/>
    </source>
</evidence>
<dbReference type="PROSITE" id="PS50956">
    <property type="entry name" value="HTH_ASNC_2"/>
    <property type="match status" value="1"/>
</dbReference>
<dbReference type="GO" id="GO:0043565">
    <property type="term" value="F:sequence-specific DNA binding"/>
    <property type="evidence" value="ECO:0007669"/>
    <property type="project" value="InterPro"/>
</dbReference>
<dbReference type="GO" id="GO:0005829">
    <property type="term" value="C:cytosol"/>
    <property type="evidence" value="ECO:0007669"/>
    <property type="project" value="TreeGrafter"/>
</dbReference>
<dbReference type="InterPro" id="IPR019887">
    <property type="entry name" value="Tscrpt_reg_AsnC/Lrp_C"/>
</dbReference>
<dbReference type="PANTHER" id="PTHR30154:SF53">
    <property type="entry name" value="HTH-TYPE TRANSCRIPTIONAL REGULATOR LRPC"/>
    <property type="match status" value="1"/>
</dbReference>
<keyword evidence="1" id="KW-0805">Transcription regulation</keyword>
<dbReference type="SMART" id="SM00344">
    <property type="entry name" value="HTH_ASNC"/>
    <property type="match status" value="1"/>
</dbReference>
<evidence type="ECO:0000256" key="1">
    <source>
        <dbReference type="ARBA" id="ARBA00023015"/>
    </source>
</evidence>
<dbReference type="CDD" id="cd00090">
    <property type="entry name" value="HTH_ARSR"/>
    <property type="match status" value="1"/>
</dbReference>
<dbReference type="InterPro" id="IPR036390">
    <property type="entry name" value="WH_DNA-bd_sf"/>
</dbReference>
<dbReference type="GO" id="GO:0043200">
    <property type="term" value="P:response to amino acid"/>
    <property type="evidence" value="ECO:0007669"/>
    <property type="project" value="TreeGrafter"/>
</dbReference>
<proteinExistence type="predicted"/>
<dbReference type="STRING" id="1423739.FC85_GL000817"/>